<evidence type="ECO:0000313" key="5">
    <source>
        <dbReference type="Proteomes" id="UP000184356"/>
    </source>
</evidence>
<dbReference type="PANTHER" id="PTHR21340:SF0">
    <property type="entry name" value="BIS(5'-NUCLEOSYL)-TETRAPHOSPHATASE [ASYMMETRICAL]"/>
    <property type="match status" value="1"/>
</dbReference>
<dbReference type="Gene3D" id="3.90.79.10">
    <property type="entry name" value="Nucleoside Triphosphate Pyrophosphohydrolase"/>
    <property type="match status" value="1"/>
</dbReference>
<dbReference type="EMBL" id="KV878583">
    <property type="protein sequence ID" value="OJJ62083.1"/>
    <property type="molecule type" value="Genomic_DNA"/>
</dbReference>
<dbReference type="InterPro" id="IPR020084">
    <property type="entry name" value="NUDIX_hydrolase_CS"/>
</dbReference>
<dbReference type="SUPFAM" id="SSF55811">
    <property type="entry name" value="Nudix"/>
    <property type="match status" value="1"/>
</dbReference>
<proteinExistence type="predicted"/>
<dbReference type="InterPro" id="IPR015797">
    <property type="entry name" value="NUDIX_hydrolase-like_dom_sf"/>
</dbReference>
<evidence type="ECO:0000256" key="2">
    <source>
        <dbReference type="SAM" id="MobiDB-lite"/>
    </source>
</evidence>
<keyword evidence="5" id="KW-1185">Reference proteome</keyword>
<accession>A0A1L9TS21</accession>
<name>A0A1L9TS21_9EURO</name>
<dbReference type="STRING" id="1036612.A0A1L9TS21"/>
<sequence length="157" mass="18072">MATSHFQTTHFTSDQFVESCGAVLFDLSHQPGRACLIHYTKKDEWLLRKGRRNCGESRREAALREVQEETGYRCHIRPVSMMTRAPRPGDAEDAPDKHHMSSDIDEPFMLTVRELDGKSDVKLRWWYITAVDDDPNVGPVARTSDFTAQFFNFHEAL</sequence>
<feature type="domain" description="Nudix hydrolase" evidence="3">
    <location>
        <begin position="15"/>
        <end position="148"/>
    </location>
</feature>
<evidence type="ECO:0000259" key="3">
    <source>
        <dbReference type="PROSITE" id="PS51462"/>
    </source>
</evidence>
<reference evidence="5" key="1">
    <citation type="journal article" date="2017" name="Genome Biol.">
        <title>Comparative genomics reveals high biological diversity and specific adaptations in the industrially and medically important fungal genus Aspergillus.</title>
        <authorList>
            <person name="de Vries R.P."/>
            <person name="Riley R."/>
            <person name="Wiebenga A."/>
            <person name="Aguilar-Osorio G."/>
            <person name="Amillis S."/>
            <person name="Uchima C.A."/>
            <person name="Anderluh G."/>
            <person name="Asadollahi M."/>
            <person name="Askin M."/>
            <person name="Barry K."/>
            <person name="Battaglia E."/>
            <person name="Bayram O."/>
            <person name="Benocci T."/>
            <person name="Braus-Stromeyer S.A."/>
            <person name="Caldana C."/>
            <person name="Canovas D."/>
            <person name="Cerqueira G.C."/>
            <person name="Chen F."/>
            <person name="Chen W."/>
            <person name="Choi C."/>
            <person name="Clum A."/>
            <person name="Dos Santos R.A."/>
            <person name="Damasio A.R."/>
            <person name="Diallinas G."/>
            <person name="Emri T."/>
            <person name="Fekete E."/>
            <person name="Flipphi M."/>
            <person name="Freyberg S."/>
            <person name="Gallo A."/>
            <person name="Gournas C."/>
            <person name="Habgood R."/>
            <person name="Hainaut M."/>
            <person name="Harispe M.L."/>
            <person name="Henrissat B."/>
            <person name="Hilden K.S."/>
            <person name="Hope R."/>
            <person name="Hossain A."/>
            <person name="Karabika E."/>
            <person name="Karaffa L."/>
            <person name="Karanyi Z."/>
            <person name="Krasevec N."/>
            <person name="Kuo A."/>
            <person name="Kusch H."/>
            <person name="LaButti K."/>
            <person name="Lagendijk E.L."/>
            <person name="Lapidus A."/>
            <person name="Levasseur A."/>
            <person name="Lindquist E."/>
            <person name="Lipzen A."/>
            <person name="Logrieco A.F."/>
            <person name="MacCabe A."/>
            <person name="Maekelae M.R."/>
            <person name="Malavazi I."/>
            <person name="Melin P."/>
            <person name="Meyer V."/>
            <person name="Mielnichuk N."/>
            <person name="Miskei M."/>
            <person name="Molnar A.P."/>
            <person name="Mule G."/>
            <person name="Ngan C.Y."/>
            <person name="Orejas M."/>
            <person name="Orosz E."/>
            <person name="Ouedraogo J.P."/>
            <person name="Overkamp K.M."/>
            <person name="Park H.-S."/>
            <person name="Perrone G."/>
            <person name="Piumi F."/>
            <person name="Punt P.J."/>
            <person name="Ram A.F."/>
            <person name="Ramon A."/>
            <person name="Rauscher S."/>
            <person name="Record E."/>
            <person name="Riano-Pachon D.M."/>
            <person name="Robert V."/>
            <person name="Roehrig J."/>
            <person name="Ruller R."/>
            <person name="Salamov A."/>
            <person name="Salih N.S."/>
            <person name="Samson R.A."/>
            <person name="Sandor E."/>
            <person name="Sanguinetti M."/>
            <person name="Schuetze T."/>
            <person name="Sepcic K."/>
            <person name="Shelest E."/>
            <person name="Sherlock G."/>
            <person name="Sophianopoulou V."/>
            <person name="Squina F.M."/>
            <person name="Sun H."/>
            <person name="Susca A."/>
            <person name="Todd R.B."/>
            <person name="Tsang A."/>
            <person name="Unkles S.E."/>
            <person name="van de Wiele N."/>
            <person name="van Rossen-Uffink D."/>
            <person name="Oliveira J.V."/>
            <person name="Vesth T.C."/>
            <person name="Visser J."/>
            <person name="Yu J.-H."/>
            <person name="Zhou M."/>
            <person name="Andersen M.R."/>
            <person name="Archer D.B."/>
            <person name="Baker S.E."/>
            <person name="Benoit I."/>
            <person name="Brakhage A.A."/>
            <person name="Braus G.H."/>
            <person name="Fischer R."/>
            <person name="Frisvad J.C."/>
            <person name="Goldman G.H."/>
            <person name="Houbraken J."/>
            <person name="Oakley B."/>
            <person name="Pocsi I."/>
            <person name="Scazzocchio C."/>
            <person name="Seiboth B."/>
            <person name="vanKuyk P.A."/>
            <person name="Wortman J."/>
            <person name="Dyer P.S."/>
            <person name="Grigoriev I.V."/>
        </authorList>
    </citation>
    <scope>NUCLEOTIDE SEQUENCE [LARGE SCALE GENOMIC DNA]</scope>
    <source>
        <strain evidence="5">CBS 593.65</strain>
    </source>
</reference>
<dbReference type="PROSITE" id="PS51462">
    <property type="entry name" value="NUDIX"/>
    <property type="match status" value="1"/>
</dbReference>
<protein>
    <recommendedName>
        <fullName evidence="3">Nudix hydrolase domain-containing protein</fullName>
    </recommendedName>
</protein>
<feature type="compositionally biased region" description="Basic and acidic residues" evidence="2">
    <location>
        <begin position="87"/>
        <end position="102"/>
    </location>
</feature>
<dbReference type="RefSeq" id="XP_040705889.1">
    <property type="nucleotide sequence ID" value="XM_040849952.1"/>
</dbReference>
<dbReference type="GO" id="GO:0006167">
    <property type="term" value="P:AMP biosynthetic process"/>
    <property type="evidence" value="ECO:0007669"/>
    <property type="project" value="TreeGrafter"/>
</dbReference>
<dbReference type="GeneID" id="63766025"/>
<evidence type="ECO:0000256" key="1">
    <source>
        <dbReference type="ARBA" id="ARBA00022801"/>
    </source>
</evidence>
<dbReference type="Pfam" id="PF00293">
    <property type="entry name" value="NUDIX"/>
    <property type="match status" value="1"/>
</dbReference>
<gene>
    <name evidence="4" type="ORF">ASPSYDRAFT_611678</name>
</gene>
<dbReference type="InterPro" id="IPR000086">
    <property type="entry name" value="NUDIX_hydrolase_dom"/>
</dbReference>
<evidence type="ECO:0000313" key="4">
    <source>
        <dbReference type="EMBL" id="OJJ62083.1"/>
    </source>
</evidence>
<dbReference type="PANTHER" id="PTHR21340">
    <property type="entry name" value="DIADENOSINE 5,5-P1,P4-TETRAPHOSPHATE PYROPHOSPHOHYDROLASE MUTT"/>
    <property type="match status" value="1"/>
</dbReference>
<dbReference type="Proteomes" id="UP000184356">
    <property type="component" value="Unassembled WGS sequence"/>
</dbReference>
<keyword evidence="1" id="KW-0378">Hydrolase</keyword>
<dbReference type="GO" id="GO:0004081">
    <property type="term" value="F:bis(5'-nucleosyl)-tetraphosphatase (asymmetrical) activity"/>
    <property type="evidence" value="ECO:0007669"/>
    <property type="project" value="TreeGrafter"/>
</dbReference>
<dbReference type="VEuPathDB" id="FungiDB:ASPSYDRAFT_611678"/>
<organism evidence="4 5">
    <name type="scientific">Aspergillus sydowii CBS 593.65</name>
    <dbReference type="NCBI Taxonomy" id="1036612"/>
    <lineage>
        <taxon>Eukaryota</taxon>
        <taxon>Fungi</taxon>
        <taxon>Dikarya</taxon>
        <taxon>Ascomycota</taxon>
        <taxon>Pezizomycotina</taxon>
        <taxon>Eurotiomycetes</taxon>
        <taxon>Eurotiomycetidae</taxon>
        <taxon>Eurotiales</taxon>
        <taxon>Aspergillaceae</taxon>
        <taxon>Aspergillus</taxon>
        <taxon>Aspergillus subgen. Nidulantes</taxon>
    </lineage>
</organism>
<dbReference type="PROSITE" id="PS00893">
    <property type="entry name" value="NUDIX_BOX"/>
    <property type="match status" value="1"/>
</dbReference>
<dbReference type="GO" id="GO:0006754">
    <property type="term" value="P:ATP biosynthetic process"/>
    <property type="evidence" value="ECO:0007669"/>
    <property type="project" value="TreeGrafter"/>
</dbReference>
<dbReference type="AlphaFoldDB" id="A0A1L9TS21"/>
<dbReference type="OrthoDB" id="10259236at2759"/>
<feature type="region of interest" description="Disordered" evidence="2">
    <location>
        <begin position="83"/>
        <end position="102"/>
    </location>
</feature>
<dbReference type="InterPro" id="IPR051325">
    <property type="entry name" value="Nudix_hydrolase_domain"/>
</dbReference>